<keyword evidence="6" id="KW-0238">DNA-binding</keyword>
<dbReference type="GO" id="GO:0005524">
    <property type="term" value="F:ATP binding"/>
    <property type="evidence" value="ECO:0007669"/>
    <property type="project" value="UniProtKB-KW"/>
</dbReference>
<dbReference type="Gene3D" id="3.90.320.10">
    <property type="match status" value="1"/>
</dbReference>
<evidence type="ECO:0000256" key="1">
    <source>
        <dbReference type="ARBA" id="ARBA00022741"/>
    </source>
</evidence>
<evidence type="ECO:0000256" key="3">
    <source>
        <dbReference type="ARBA" id="ARBA00022801"/>
    </source>
</evidence>
<dbReference type="Pfam" id="PF12705">
    <property type="entry name" value="PDDEXK_1"/>
    <property type="match status" value="1"/>
</dbReference>
<evidence type="ECO:0000313" key="10">
    <source>
        <dbReference type="EMBL" id="TDS27741.1"/>
    </source>
</evidence>
<evidence type="ECO:0000313" key="9">
    <source>
        <dbReference type="EMBL" id="SDD25159.1"/>
    </source>
</evidence>
<dbReference type="GO" id="GO:0004386">
    <property type="term" value="F:helicase activity"/>
    <property type="evidence" value="ECO:0007669"/>
    <property type="project" value="UniProtKB-KW"/>
</dbReference>
<evidence type="ECO:0000256" key="6">
    <source>
        <dbReference type="ARBA" id="ARBA00023125"/>
    </source>
</evidence>
<proteinExistence type="predicted"/>
<evidence type="ECO:0000256" key="4">
    <source>
        <dbReference type="ARBA" id="ARBA00022806"/>
    </source>
</evidence>
<evidence type="ECO:0000256" key="7">
    <source>
        <dbReference type="ARBA" id="ARBA00023204"/>
    </source>
</evidence>
<keyword evidence="4" id="KW-0347">Helicase</keyword>
<dbReference type="GO" id="GO:0006281">
    <property type="term" value="P:DNA repair"/>
    <property type="evidence" value="ECO:0007669"/>
    <property type="project" value="UniProtKB-KW"/>
</dbReference>
<dbReference type="GO" id="GO:0003677">
    <property type="term" value="F:DNA binding"/>
    <property type="evidence" value="ECO:0007669"/>
    <property type="project" value="UniProtKB-KW"/>
</dbReference>
<protein>
    <submittedName>
        <fullName evidence="9">PD-(D/E)XK nuclease superfamily protein</fullName>
    </submittedName>
</protein>
<dbReference type="EMBL" id="FMYT01000039">
    <property type="protein sequence ID" value="SDD25159.1"/>
    <property type="molecule type" value="Genomic_DNA"/>
</dbReference>
<reference evidence="9 12" key="1">
    <citation type="submission" date="2016-10" db="EMBL/GenBank/DDBJ databases">
        <authorList>
            <person name="Varghese N."/>
            <person name="Submissions S."/>
        </authorList>
    </citation>
    <scope>NUCLEOTIDE SEQUENCE [LARGE SCALE GENOMIC DNA]</scope>
    <source>
        <strain evidence="9 12">WG10</strain>
    </source>
</reference>
<keyword evidence="7" id="KW-0234">DNA repair</keyword>
<dbReference type="InterPro" id="IPR038726">
    <property type="entry name" value="PDDEXK_AddAB-type"/>
</dbReference>
<gene>
    <name evidence="10" type="ORF">BY453_12528</name>
    <name evidence="9" type="ORF">SAMN04488597_1397</name>
</gene>
<dbReference type="AlphaFoldDB" id="A0A1G6T7Y5"/>
<dbReference type="Proteomes" id="UP000324896">
    <property type="component" value="Unassembled WGS sequence"/>
</dbReference>
<accession>A0A1G6T7Y5</accession>
<dbReference type="RefSeq" id="WP_133618326.1">
    <property type="nucleotide sequence ID" value="NZ_FMYT01000039.1"/>
</dbReference>
<reference evidence="10 11" key="2">
    <citation type="submission" date="2019-03" db="EMBL/GenBank/DDBJ databases">
        <title>Deep subsurface shale carbon reservoir microbial communities from Ohio and West Virginia, USA.</title>
        <authorList>
            <person name="Wrighton K."/>
        </authorList>
    </citation>
    <scope>NUCLEOTIDE SEQUENCE [LARGE SCALE GENOMIC DNA]</scope>
    <source>
        <strain evidence="10 11">UTICA-S4D12</strain>
    </source>
</reference>
<sequence length="265" mass="32100">MAVNNLKELYFSQSALAIFNNCRRRFRYRYLDGLYWPAEWGMNEEVKNDLNQGRQFHLLAERYYSQTLGETVLNSNPLLQSWLNRLKKFSAAENVVSAEQELRFKEDNLKLLAKYDLLKYDSSENKFIIYDWKTDKKSLYQKDIENSMQSRFYLYLLFEAGYDYFAADYELEQMPELIYWNPRYPDQSLQIKYNQDDFQVDKKYFQELITEILAEVEFPLTDYLNKCRFCEYRPICRGEKTESKELIEEDLDLNLDWEAVEEIEF</sequence>
<evidence type="ECO:0000313" key="12">
    <source>
        <dbReference type="Proteomes" id="UP000324896"/>
    </source>
</evidence>
<keyword evidence="2" id="KW-0227">DNA damage</keyword>
<evidence type="ECO:0000259" key="8">
    <source>
        <dbReference type="Pfam" id="PF12705"/>
    </source>
</evidence>
<evidence type="ECO:0000256" key="2">
    <source>
        <dbReference type="ARBA" id="ARBA00022763"/>
    </source>
</evidence>
<dbReference type="EMBL" id="SOAA01000025">
    <property type="protein sequence ID" value="TDS27741.1"/>
    <property type="molecule type" value="Genomic_DNA"/>
</dbReference>
<dbReference type="GO" id="GO:0016787">
    <property type="term" value="F:hydrolase activity"/>
    <property type="evidence" value="ECO:0007669"/>
    <property type="project" value="UniProtKB-KW"/>
</dbReference>
<keyword evidence="1" id="KW-0547">Nucleotide-binding</keyword>
<feature type="domain" description="PD-(D/E)XK endonuclease-like" evidence="8">
    <location>
        <begin position="11"/>
        <end position="237"/>
    </location>
</feature>
<evidence type="ECO:0000313" key="11">
    <source>
        <dbReference type="Proteomes" id="UP000295758"/>
    </source>
</evidence>
<keyword evidence="5" id="KW-0067">ATP-binding</keyword>
<keyword evidence="3" id="KW-0378">Hydrolase</keyword>
<name>A0A1G6T7Y5_9FIRM</name>
<organism evidence="9 12">
    <name type="scientific">Halanaerobium congolense</name>
    <dbReference type="NCBI Taxonomy" id="54121"/>
    <lineage>
        <taxon>Bacteria</taxon>
        <taxon>Bacillati</taxon>
        <taxon>Bacillota</taxon>
        <taxon>Clostridia</taxon>
        <taxon>Halanaerobiales</taxon>
        <taxon>Halanaerobiaceae</taxon>
        <taxon>Halanaerobium</taxon>
    </lineage>
</organism>
<dbReference type="InterPro" id="IPR011604">
    <property type="entry name" value="PDDEXK-like_dom_sf"/>
</dbReference>
<dbReference type="Proteomes" id="UP000295758">
    <property type="component" value="Unassembled WGS sequence"/>
</dbReference>
<evidence type="ECO:0000256" key="5">
    <source>
        <dbReference type="ARBA" id="ARBA00022840"/>
    </source>
</evidence>